<organism evidence="1 2">
    <name type="scientific">Candidatus Segetimicrobium genomatis</name>
    <dbReference type="NCBI Taxonomy" id="2569760"/>
    <lineage>
        <taxon>Bacteria</taxon>
        <taxon>Bacillati</taxon>
        <taxon>Candidatus Sysuimicrobiota</taxon>
        <taxon>Candidatus Sysuimicrobiia</taxon>
        <taxon>Candidatus Sysuimicrobiales</taxon>
        <taxon>Candidatus Segetimicrobiaceae</taxon>
        <taxon>Candidatus Segetimicrobium</taxon>
    </lineage>
</organism>
<evidence type="ECO:0000313" key="2">
    <source>
        <dbReference type="Proteomes" id="UP000315217"/>
    </source>
</evidence>
<evidence type="ECO:0000313" key="1">
    <source>
        <dbReference type="EMBL" id="TMJ10369.1"/>
    </source>
</evidence>
<protein>
    <submittedName>
        <fullName evidence="1">Uncharacterized protein</fullName>
    </submittedName>
</protein>
<comment type="caution">
    <text evidence="1">The sequence shown here is derived from an EMBL/GenBank/DDBJ whole genome shotgun (WGS) entry which is preliminary data.</text>
</comment>
<proteinExistence type="predicted"/>
<gene>
    <name evidence="1" type="ORF">E6G98_07640</name>
</gene>
<dbReference type="EMBL" id="VBAI01000119">
    <property type="protein sequence ID" value="TMJ10369.1"/>
    <property type="molecule type" value="Genomic_DNA"/>
</dbReference>
<dbReference type="AlphaFoldDB" id="A0A537LQR5"/>
<dbReference type="Proteomes" id="UP000315217">
    <property type="component" value="Unassembled WGS sequence"/>
</dbReference>
<name>A0A537LQR5_9BACT</name>
<sequence length="195" mass="21555">MERIDLKRLADLLHQYNAIGDKIADVIGRPTERGHVGEYIAAQVFDITLERSARKRAYDGRFMAGALMGHTVNVKWYGKQEGVLDLHARGAPDYYLALTGPEGSAASSRGATRPWVIQSVYLFDALRLLGDLRARGIKIRTGSSVRQALWKAAEIYPEPRNTTLVLPQEQRDLLALFGPARGTNGANAHEDDRGS</sequence>
<accession>A0A537LQR5</accession>
<reference evidence="1 2" key="1">
    <citation type="journal article" date="2019" name="Nat. Microbiol.">
        <title>Mediterranean grassland soil C-N compound turnover is dependent on rainfall and depth, and is mediated by genomically divergent microorganisms.</title>
        <authorList>
            <person name="Diamond S."/>
            <person name="Andeer P.F."/>
            <person name="Li Z."/>
            <person name="Crits-Christoph A."/>
            <person name="Burstein D."/>
            <person name="Anantharaman K."/>
            <person name="Lane K.R."/>
            <person name="Thomas B.C."/>
            <person name="Pan C."/>
            <person name="Northen T.R."/>
            <person name="Banfield J.F."/>
        </authorList>
    </citation>
    <scope>NUCLEOTIDE SEQUENCE [LARGE SCALE GENOMIC DNA]</scope>
    <source>
        <strain evidence="1">NP_1</strain>
    </source>
</reference>